<protein>
    <recommendedName>
        <fullName evidence="3">P-type phospholipid transporter</fullName>
        <ecNumber evidence="3">7.6.2.1</ecNumber>
    </recommendedName>
</protein>
<feature type="transmembrane region" description="Helical" evidence="16">
    <location>
        <begin position="2332"/>
        <end position="2352"/>
    </location>
</feature>
<feature type="transmembrane region" description="Helical" evidence="16">
    <location>
        <begin position="2259"/>
        <end position="2280"/>
    </location>
</feature>
<feature type="domain" description="PX" evidence="18">
    <location>
        <begin position="163"/>
        <end position="292"/>
    </location>
</feature>
<keyword evidence="6" id="KW-0479">Metal-binding</keyword>
<dbReference type="InterPro" id="IPR018303">
    <property type="entry name" value="ATPase_P-typ_P_site"/>
</dbReference>
<evidence type="ECO:0000256" key="16">
    <source>
        <dbReference type="SAM" id="Phobius"/>
    </source>
</evidence>
<evidence type="ECO:0000256" key="4">
    <source>
        <dbReference type="ARBA" id="ARBA00022468"/>
    </source>
</evidence>
<feature type="domain" description="Rho-GAP" evidence="19">
    <location>
        <begin position="603"/>
        <end position="827"/>
    </location>
</feature>
<dbReference type="GO" id="GO:0005886">
    <property type="term" value="C:plasma membrane"/>
    <property type="evidence" value="ECO:0007669"/>
    <property type="project" value="TreeGrafter"/>
</dbReference>
<dbReference type="EC" id="7.6.2.1" evidence="3"/>
<feature type="transmembrane region" description="Helical" evidence="16">
    <location>
        <begin position="1080"/>
        <end position="1098"/>
    </location>
</feature>
<dbReference type="FunFam" id="3.40.50.1000:FF:000001">
    <property type="entry name" value="Phospholipid-transporting ATPase IC"/>
    <property type="match status" value="1"/>
</dbReference>
<dbReference type="PROSITE" id="PS00154">
    <property type="entry name" value="ATPASE_E1_E2"/>
    <property type="match status" value="1"/>
</dbReference>
<feature type="transmembrane region" description="Helical" evidence="16">
    <location>
        <begin position="2174"/>
        <end position="2195"/>
    </location>
</feature>
<feature type="region of interest" description="Disordered" evidence="15">
    <location>
        <begin position="2395"/>
        <end position="2429"/>
    </location>
</feature>
<comment type="catalytic activity">
    <reaction evidence="13">
        <text>ATP + H2O + phospholipidSide 1 = ADP + phosphate + phospholipidSide 2.</text>
        <dbReference type="EC" id="7.6.2.1"/>
    </reaction>
</comment>
<dbReference type="SMART" id="SM00324">
    <property type="entry name" value="RhoGAP"/>
    <property type="match status" value="1"/>
</dbReference>
<dbReference type="InterPro" id="IPR001849">
    <property type="entry name" value="PH_domain"/>
</dbReference>
<dbReference type="InterPro" id="IPR001757">
    <property type="entry name" value="P_typ_ATPase"/>
</dbReference>
<keyword evidence="11 16" id="KW-1133">Transmembrane helix</keyword>
<dbReference type="EMBL" id="SPOF01000018">
    <property type="protein sequence ID" value="TIB12579.1"/>
    <property type="molecule type" value="Genomic_DNA"/>
</dbReference>
<dbReference type="InterPro" id="IPR006539">
    <property type="entry name" value="P-type_ATPase_IV"/>
</dbReference>
<dbReference type="SMART" id="SM00233">
    <property type="entry name" value="PH"/>
    <property type="match status" value="1"/>
</dbReference>
<feature type="transmembrane region" description="Helical" evidence="16">
    <location>
        <begin position="1493"/>
        <end position="1513"/>
    </location>
</feature>
<dbReference type="GO" id="GO:0035091">
    <property type="term" value="F:phosphatidylinositol binding"/>
    <property type="evidence" value="ECO:0007669"/>
    <property type="project" value="InterPro"/>
</dbReference>
<dbReference type="SFLD" id="SFLDG00002">
    <property type="entry name" value="C1.7:_P-type_atpase_like"/>
    <property type="match status" value="1"/>
</dbReference>
<dbReference type="InterPro" id="IPR011993">
    <property type="entry name" value="PH-like_dom_sf"/>
</dbReference>
<keyword evidence="9" id="KW-0460">Magnesium</keyword>
<feature type="compositionally biased region" description="Low complexity" evidence="15">
    <location>
        <begin position="357"/>
        <end position="366"/>
    </location>
</feature>
<reference evidence="20 21" key="1">
    <citation type="submission" date="2019-03" db="EMBL/GenBank/DDBJ databases">
        <title>Sequencing 23 genomes of Wallemia ichthyophaga.</title>
        <authorList>
            <person name="Gostincar C."/>
        </authorList>
    </citation>
    <scope>NUCLEOTIDE SEQUENCE [LARGE SCALE GENOMIC DNA]</scope>
    <source>
        <strain evidence="20 21">EXF-8621</strain>
    </source>
</reference>
<dbReference type="Gene3D" id="3.40.1110.10">
    <property type="entry name" value="Calcium-transporting ATPase, cytoplasmic domain N"/>
    <property type="match status" value="2"/>
</dbReference>
<feature type="region of interest" description="Disordered" evidence="15">
    <location>
        <begin position="927"/>
        <end position="969"/>
    </location>
</feature>
<evidence type="ECO:0000313" key="20">
    <source>
        <dbReference type="EMBL" id="TIB12579.1"/>
    </source>
</evidence>
<feature type="region of interest" description="Disordered" evidence="15">
    <location>
        <begin position="2446"/>
        <end position="2497"/>
    </location>
</feature>
<dbReference type="InterPro" id="IPR023299">
    <property type="entry name" value="ATPase_P-typ_cyto_dom_N"/>
</dbReference>
<feature type="region of interest" description="Disordered" evidence="15">
    <location>
        <begin position="788"/>
        <end position="814"/>
    </location>
</feature>
<dbReference type="Gene3D" id="2.70.150.10">
    <property type="entry name" value="Calcium-transporting ATPase, cytoplasmic transduction domain A"/>
    <property type="match status" value="1"/>
</dbReference>
<evidence type="ECO:0000259" key="19">
    <source>
        <dbReference type="PROSITE" id="PS50238"/>
    </source>
</evidence>
<organism evidence="20 21">
    <name type="scientific">Wallemia ichthyophaga</name>
    <dbReference type="NCBI Taxonomy" id="245174"/>
    <lineage>
        <taxon>Eukaryota</taxon>
        <taxon>Fungi</taxon>
        <taxon>Dikarya</taxon>
        <taxon>Basidiomycota</taxon>
        <taxon>Wallemiomycotina</taxon>
        <taxon>Wallemiomycetes</taxon>
        <taxon>Wallemiales</taxon>
        <taxon>Wallemiaceae</taxon>
        <taxon>Wallemia</taxon>
    </lineage>
</organism>
<evidence type="ECO:0000256" key="3">
    <source>
        <dbReference type="ARBA" id="ARBA00012189"/>
    </source>
</evidence>
<dbReference type="InterPro" id="IPR008936">
    <property type="entry name" value="Rho_GTPase_activation_prot"/>
</dbReference>
<feature type="region of interest" description="Disordered" evidence="15">
    <location>
        <begin position="559"/>
        <end position="579"/>
    </location>
</feature>
<accession>A0A4T0HAL2</accession>
<feature type="region of interest" description="Disordered" evidence="15">
    <location>
        <begin position="858"/>
        <end position="909"/>
    </location>
</feature>
<proteinExistence type="inferred from homology"/>
<feature type="compositionally biased region" description="Polar residues" evidence="15">
    <location>
        <begin position="1617"/>
        <end position="1626"/>
    </location>
</feature>
<keyword evidence="8" id="KW-0067">ATP-binding</keyword>
<dbReference type="Pfam" id="PF13246">
    <property type="entry name" value="Cation_ATPase"/>
    <property type="match status" value="2"/>
</dbReference>
<feature type="region of interest" description="Disordered" evidence="15">
    <location>
        <begin position="1196"/>
        <end position="1215"/>
    </location>
</feature>
<dbReference type="Pfam" id="PF00620">
    <property type="entry name" value="RhoGAP"/>
    <property type="match status" value="1"/>
</dbReference>
<evidence type="ECO:0000313" key="21">
    <source>
        <dbReference type="Proteomes" id="UP000306954"/>
    </source>
</evidence>
<dbReference type="SFLD" id="SFLDS00003">
    <property type="entry name" value="Haloacid_Dehalogenase"/>
    <property type="match status" value="1"/>
</dbReference>
<evidence type="ECO:0000256" key="14">
    <source>
        <dbReference type="ARBA" id="ARBA00049128"/>
    </source>
</evidence>
<dbReference type="Gene3D" id="1.10.555.10">
    <property type="entry name" value="Rho GTPase activation protein"/>
    <property type="match status" value="1"/>
</dbReference>
<dbReference type="InterPro" id="IPR008250">
    <property type="entry name" value="ATPase_P-typ_transduc_dom_A_sf"/>
</dbReference>
<feature type="compositionally biased region" description="Basic and acidic residues" evidence="15">
    <location>
        <begin position="559"/>
        <end position="571"/>
    </location>
</feature>
<feature type="compositionally biased region" description="Basic and acidic residues" evidence="15">
    <location>
        <begin position="2411"/>
        <end position="2422"/>
    </location>
</feature>
<dbReference type="InterPro" id="IPR000198">
    <property type="entry name" value="RhoGAP_dom"/>
</dbReference>
<evidence type="ECO:0000256" key="6">
    <source>
        <dbReference type="ARBA" id="ARBA00022723"/>
    </source>
</evidence>
<dbReference type="InterPro" id="IPR036871">
    <property type="entry name" value="PX_dom_sf"/>
</dbReference>
<dbReference type="PANTHER" id="PTHR24092:SF153">
    <property type="entry name" value="PHOSPHOLIPID-TRANSPORTING ATPASE"/>
    <property type="match status" value="1"/>
</dbReference>
<dbReference type="PROSITE" id="PS50003">
    <property type="entry name" value="PH_DOMAIN"/>
    <property type="match status" value="1"/>
</dbReference>
<feature type="transmembrane region" description="Helical" evidence="16">
    <location>
        <begin position="1445"/>
        <end position="1466"/>
    </location>
</feature>
<dbReference type="InterPro" id="IPR032631">
    <property type="entry name" value="P-type_ATPase_N"/>
</dbReference>
<keyword evidence="12 16" id="KW-0472">Membrane</keyword>
<feature type="transmembrane region" description="Helical" evidence="16">
    <location>
        <begin position="2225"/>
        <end position="2247"/>
    </location>
</feature>
<evidence type="ECO:0000256" key="15">
    <source>
        <dbReference type="SAM" id="MobiDB-lite"/>
    </source>
</evidence>
<dbReference type="CDD" id="cd06093">
    <property type="entry name" value="PX_domain"/>
    <property type="match status" value="1"/>
</dbReference>
<feature type="region of interest" description="Disordered" evidence="15">
    <location>
        <begin position="1975"/>
        <end position="2008"/>
    </location>
</feature>
<evidence type="ECO:0000256" key="12">
    <source>
        <dbReference type="ARBA" id="ARBA00023136"/>
    </source>
</evidence>
<feature type="region of interest" description="Disordered" evidence="15">
    <location>
        <begin position="1617"/>
        <end position="1649"/>
    </location>
</feature>
<keyword evidence="10" id="KW-1278">Translocase</keyword>
<dbReference type="SUPFAM" id="SSF50729">
    <property type="entry name" value="PH domain-like"/>
    <property type="match status" value="1"/>
</dbReference>
<evidence type="ECO:0000256" key="7">
    <source>
        <dbReference type="ARBA" id="ARBA00022741"/>
    </source>
</evidence>
<evidence type="ECO:0000256" key="13">
    <source>
        <dbReference type="ARBA" id="ARBA00034036"/>
    </source>
</evidence>
<dbReference type="Gene3D" id="2.30.29.30">
    <property type="entry name" value="Pleckstrin-homology domain (PH domain)/Phosphotyrosine-binding domain (PTB)"/>
    <property type="match status" value="1"/>
</dbReference>
<dbReference type="SUPFAM" id="SSF81665">
    <property type="entry name" value="Calcium ATPase, transmembrane domain M"/>
    <property type="match status" value="1"/>
</dbReference>
<feature type="region of interest" description="Disordered" evidence="15">
    <location>
        <begin position="348"/>
        <end position="367"/>
    </location>
</feature>
<keyword evidence="5 16" id="KW-0812">Transmembrane</keyword>
<feature type="compositionally biased region" description="Basic residues" evidence="15">
    <location>
        <begin position="2465"/>
        <end position="2474"/>
    </location>
</feature>
<dbReference type="GO" id="GO:0005096">
    <property type="term" value="F:GTPase activator activity"/>
    <property type="evidence" value="ECO:0007669"/>
    <property type="project" value="UniProtKB-KW"/>
</dbReference>
<dbReference type="InterPro" id="IPR023298">
    <property type="entry name" value="ATPase_P-typ_TM_dom_sf"/>
</dbReference>
<dbReference type="Gene3D" id="3.40.50.1000">
    <property type="entry name" value="HAD superfamily/HAD-like"/>
    <property type="match status" value="2"/>
</dbReference>
<dbReference type="NCBIfam" id="TIGR01494">
    <property type="entry name" value="ATPase_P-type"/>
    <property type="match status" value="1"/>
</dbReference>
<dbReference type="PANTHER" id="PTHR24092">
    <property type="entry name" value="PROBABLE PHOSPHOLIPID-TRANSPORTING ATPASE"/>
    <property type="match status" value="1"/>
</dbReference>
<evidence type="ECO:0000259" key="17">
    <source>
        <dbReference type="PROSITE" id="PS50003"/>
    </source>
</evidence>
<dbReference type="SUPFAM" id="SSF56784">
    <property type="entry name" value="HAD-like"/>
    <property type="match status" value="1"/>
</dbReference>
<feature type="compositionally biased region" description="Polar residues" evidence="15">
    <location>
        <begin position="484"/>
        <end position="493"/>
    </location>
</feature>
<dbReference type="SUPFAM" id="SSF81660">
    <property type="entry name" value="Metal cation-transporting ATPase, ATP-binding domain N"/>
    <property type="match status" value="1"/>
</dbReference>
<comment type="catalytic activity">
    <reaction evidence="14">
        <text>a 1,2-diacyl-sn-glycero-3-phosphoethanolamine(out) + ATP + H2O = a 1,2-diacyl-sn-glycero-3-phosphoethanolamine(in) + ADP + phosphate + H(+)</text>
        <dbReference type="Rhea" id="RHEA:66132"/>
        <dbReference type="ChEBI" id="CHEBI:15377"/>
        <dbReference type="ChEBI" id="CHEBI:15378"/>
        <dbReference type="ChEBI" id="CHEBI:30616"/>
        <dbReference type="ChEBI" id="CHEBI:43474"/>
        <dbReference type="ChEBI" id="CHEBI:64612"/>
        <dbReference type="ChEBI" id="CHEBI:456216"/>
    </reaction>
    <physiologicalReaction direction="left-to-right" evidence="14">
        <dbReference type="Rhea" id="RHEA:66133"/>
    </physiologicalReaction>
</comment>
<dbReference type="Pfam" id="PF16209">
    <property type="entry name" value="PhoLip_ATPase_N"/>
    <property type="match status" value="1"/>
</dbReference>
<feature type="compositionally biased region" description="Acidic residues" evidence="15">
    <location>
        <begin position="1248"/>
        <end position="1263"/>
    </location>
</feature>
<evidence type="ECO:0000256" key="2">
    <source>
        <dbReference type="ARBA" id="ARBA00008109"/>
    </source>
</evidence>
<sequence length="2497" mass="280682">MASPLTLQDILDLKGEDPLLFLLNERNTLASQNNQLWNLIDRQKSTINKLNVELDTLPHEQQQHSQPTHHLALSKKSHSHDDAINLPIKPAMLSAMEKAQLSQQHKSKSSPYMQHASHSFNTLPQARSHYQHLSPKQPAITPSVKTAAPPVPVFKLTPTLVPALQLAVLSSSVKPNKDNKSVYSFTITVKYEPSNAEWKVDKSYDSIYALDIKVREIIKKPYFKHTKGRLVSLPDKSIFKDRSPSKVLQQKTQLENYFQSIISIPHTYTIIPKNSATPHMELAAFLSSDFVRPNQASQINGTKDGYLTKKGKNLGGWKTRYFAIGREGILDYYEQRGGSQIGSIRIHDASIGRQHPSRASSDSSSANERDSAFKHAFLILERHQATQNEKDRHILCAENDLERDNWINTLLWHQRTHSNVGGASSPVLHERTNIAEDNTPNSANNGLKRRATSLKTRSLETHKSKDVERPRTSDSKPISKEEIQPSNSVSLTSLPPEVSSKFSIPKVLADARNTGKVDALGIYQHGESANLLPQRQGSIHSLSGQYKAVGAKLNESCESIDKSEKQHERDHKGKSRGFWGAFSGSSSGSSKDKSAPKLPVFGVPVDDSLQQAQIAGLPAVVFRCIRYLQHVKAEEEEGIYRLSGSSTQVKGLKERYNSEGDIDLIESDDVFDPHAITGLLKLYFRELPVSLLTRELHFQFLQVADIPDPKKRVRELGRLVSLLPIANYALLRALVSHLTDVVSSEEINRMSLRNVSIVFSPTLGIPAPLFGLLLTEFKYVFNVGDGGKPVPLEDQSTEEEDNDNDNDDDNDHVDNVDSIAESLAESFVSTAKPSFETTPTEIMEDETVDVVMPAPKVNTERKRPPAPLKIPPLNAPISAPLNRTFSPPITTPTTPARPSRHRRKNRNSALYEDVDIDSILGLRPKNIHAHEMNNDRNSSSKQDNKMTFEDSDVDPAMPSERLPTSTPTKPGIFQKWDEFSIEKMFASKKRKPLPRSVYLNSPLPHESTLGKKTWTEKLLHPRSTHHVGPGWVYTTNQIISSKYTILTFVPRNILEQFRRVANLFFLGIAILQFFPKFSTINAGVVILPLIIIVFITACKDGYEDIKRHQSDRKVNHSKVKVLKGKYGESRHSDYHYHNFNHIEAKSKTFTGGLPKGAMLGKLRLKKKSKNRDHVPPPNLPDAVTSLDDELKFESDQMGRHSVGNPPELNDTGEFNGRQVGLVDDLENPRTYTPPPPPAQLPAGPIPENDAEEVEEGEEDDGQDDAGNSWRTMLWEDVKVGDFVKIHNNEPFPAGERRVQESISTLLIRVLDIVVCSTSEEEDVCFVETKNLDGETNLKSRHAIPQLSHLTSPAAIARECHGYRIDSEPADVNMFRLNAAVVKEDQQPVKCPVDMSTMLLRGTVLRNTKWVIGVVLFTGSDTKIIANSGITPSKRAKTERLMDPQVGFNLALLAIISAICAIVAYTIEVDDQRNGAYWTYNDDRPDDNPSTNGVFTFFNGLITFQNIVPISLYISMEFVRTCQAGWIYLDKEMRYKKNGYRTVARSWNLSDELGQIQYIFSDKTGTLTQNAMIFRQCSIAGKVYKADENTVVESKLSIGHSPDIPASIVDSVTPLNQTKAGSEFNSSDGHEPHVNKHTTTRGENPQETEEVPKFFSSVLQEDIRGGVNEEAEKKSQDTDAFLTCLSLCHTALAAEKEDGTLEYKAQSPDESALVQGAADIGYVFKGRDRNILKLQTPFTGDGMDHYELLNVLEFSSARKRMSVVIRKLSPKRAQMKIDMANNVARGERNPKIALDDDDEEESEIILLTKGADNIIFERCEANVHNQGMKDATDKDLSLFASEGLRTLCLGYRVVPTEVYEEFSKEYNDATVSLEDRENLIEAVASKFETNLTLLGATAIEDKLQDGVPETIRDLKRAGIKVWVATGDKLETAIAIGYSTQLLTDDNNLIIVRGGEYGDRNSAYSQMRRAMEQFFPGENIPSRLRNQPPDNHYDGGSKRSSTQSHAMSDMESLVGADNGQRDGGYALVIDGTALTHALSEPWSKDLLLNLALKCQSVVCCRVSPLQKALVVRLIKDNLDTMTLAIGDGANDVSMIQAAHVGIGIAGEEGLQAVNSSDYAIAQFRYLKKLLLVHGHWYYYRNSNAILSFWIKNINGAAVLFWYQFYCAFSTSYVYAYIYLLLWNVLWTICPPIGLGLFDSVLSDRVLMAIPELYKYGRTAQYFNHRLFFLYVFEAIVQSTIVFFFTYYAYQSPTARSDGFDVYIYEMSTTMIVSIVTGTNLLISLNARSWNWWIAFGMFFGIVLVWAFTGVYSALSPQLVWTNVWGNDYFVFHSPLFWFCVIFTVIFSLIPRYLFKAYKFQFHPDDIHIMQYVQKKDDNHDFENDPLMQSHLQNAYYEDSEYPPNRPSSARSGQRIDMRTGERSSGRNATFNFDQEENGYALQRLQSHLSETSSQFHRRPSTHDAQARKRKLKRKSKNWTSRTVDSFKTAMPTMRKTKNS</sequence>
<dbReference type="SFLD" id="SFLDF00027">
    <property type="entry name" value="p-type_atpase"/>
    <property type="match status" value="1"/>
</dbReference>
<feature type="domain" description="PH" evidence="17">
    <location>
        <begin position="300"/>
        <end position="415"/>
    </location>
</feature>
<evidence type="ECO:0000256" key="11">
    <source>
        <dbReference type="ARBA" id="ARBA00022989"/>
    </source>
</evidence>
<feature type="compositionally biased region" description="Polar residues" evidence="15">
    <location>
        <begin position="435"/>
        <end position="445"/>
    </location>
</feature>
<dbReference type="InterPro" id="IPR032630">
    <property type="entry name" value="P_typ_ATPase_c"/>
</dbReference>
<dbReference type="PROSITE" id="PS50238">
    <property type="entry name" value="RHOGAP"/>
    <property type="match status" value="1"/>
</dbReference>
<feature type="compositionally biased region" description="Pro residues" evidence="15">
    <location>
        <begin position="865"/>
        <end position="874"/>
    </location>
</feature>
<dbReference type="GO" id="GO:0007165">
    <property type="term" value="P:signal transduction"/>
    <property type="evidence" value="ECO:0007669"/>
    <property type="project" value="InterPro"/>
</dbReference>
<evidence type="ECO:0000256" key="10">
    <source>
        <dbReference type="ARBA" id="ARBA00022967"/>
    </source>
</evidence>
<dbReference type="PRINTS" id="PR00119">
    <property type="entry name" value="CATATPASE"/>
</dbReference>
<comment type="caution">
    <text evidence="20">The sequence shown here is derived from an EMBL/GenBank/DDBJ whole genome shotgun (WGS) entry which is preliminary data.</text>
</comment>
<feature type="region of interest" description="Disordered" evidence="15">
    <location>
        <begin position="1224"/>
        <end position="1267"/>
    </location>
</feature>
<feature type="compositionally biased region" description="Acidic residues" evidence="15">
    <location>
        <begin position="795"/>
        <end position="811"/>
    </location>
</feature>
<dbReference type="SUPFAM" id="SSF81653">
    <property type="entry name" value="Calcium ATPase, transduction domain A"/>
    <property type="match status" value="1"/>
</dbReference>
<dbReference type="NCBIfam" id="TIGR01652">
    <property type="entry name" value="ATPase-Plipid"/>
    <property type="match status" value="2"/>
</dbReference>
<evidence type="ECO:0000256" key="5">
    <source>
        <dbReference type="ARBA" id="ARBA00022692"/>
    </source>
</evidence>
<dbReference type="Gene3D" id="3.30.1520.10">
    <property type="entry name" value="Phox-like domain"/>
    <property type="match status" value="1"/>
</dbReference>
<dbReference type="Pfam" id="PF00169">
    <property type="entry name" value="PH"/>
    <property type="match status" value="1"/>
</dbReference>
<dbReference type="InterPro" id="IPR044492">
    <property type="entry name" value="P_typ_ATPase_HD_dom"/>
</dbReference>
<evidence type="ECO:0000256" key="1">
    <source>
        <dbReference type="ARBA" id="ARBA00004141"/>
    </source>
</evidence>
<keyword evidence="4" id="KW-0343">GTPase activation</keyword>
<dbReference type="Proteomes" id="UP000306954">
    <property type="component" value="Unassembled WGS sequence"/>
</dbReference>
<comment type="similarity">
    <text evidence="2">Belongs to the cation transport ATPase (P-type) (TC 3.A.3) family. Type IV subfamily.</text>
</comment>
<feature type="region of interest" description="Disordered" evidence="15">
    <location>
        <begin position="435"/>
        <end position="497"/>
    </location>
</feature>
<name>A0A4T0HAL2_WALIC</name>
<feature type="compositionally biased region" description="Basic and acidic residues" evidence="15">
    <location>
        <begin position="457"/>
        <end position="483"/>
    </location>
</feature>
<dbReference type="PROSITE" id="PS50195">
    <property type="entry name" value="PX"/>
    <property type="match status" value="1"/>
</dbReference>
<dbReference type="SUPFAM" id="SSF64268">
    <property type="entry name" value="PX domain"/>
    <property type="match status" value="1"/>
</dbReference>
<dbReference type="GO" id="GO:0140326">
    <property type="term" value="F:ATPase-coupled intramembrane lipid transporter activity"/>
    <property type="evidence" value="ECO:0007669"/>
    <property type="project" value="UniProtKB-EC"/>
</dbReference>
<dbReference type="GO" id="GO:0016887">
    <property type="term" value="F:ATP hydrolysis activity"/>
    <property type="evidence" value="ECO:0007669"/>
    <property type="project" value="InterPro"/>
</dbReference>
<keyword evidence="7" id="KW-0547">Nucleotide-binding</keyword>
<dbReference type="GO" id="GO:0005524">
    <property type="term" value="F:ATP binding"/>
    <property type="evidence" value="ECO:0007669"/>
    <property type="project" value="UniProtKB-KW"/>
</dbReference>
<dbReference type="GO" id="GO:0045332">
    <property type="term" value="P:phospholipid translocation"/>
    <property type="evidence" value="ECO:0007669"/>
    <property type="project" value="TreeGrafter"/>
</dbReference>
<dbReference type="InterPro" id="IPR001683">
    <property type="entry name" value="PX_dom"/>
</dbReference>
<dbReference type="InterPro" id="IPR023214">
    <property type="entry name" value="HAD_sf"/>
</dbReference>
<feature type="transmembrane region" description="Helical" evidence="16">
    <location>
        <begin position="2287"/>
        <end position="2312"/>
    </location>
</feature>
<feature type="transmembrane region" description="Helical" evidence="16">
    <location>
        <begin position="2142"/>
        <end position="2162"/>
    </location>
</feature>
<dbReference type="Pfam" id="PF16212">
    <property type="entry name" value="PhoLip_ATPase_C"/>
    <property type="match status" value="1"/>
</dbReference>
<comment type="subcellular location">
    <subcellularLocation>
        <location evidence="1">Membrane</location>
        <topology evidence="1">Multi-pass membrane protein</topology>
    </subcellularLocation>
</comment>
<dbReference type="SUPFAM" id="SSF48350">
    <property type="entry name" value="GTPase activation domain, GAP"/>
    <property type="match status" value="1"/>
</dbReference>
<evidence type="ECO:0000256" key="9">
    <source>
        <dbReference type="ARBA" id="ARBA00022842"/>
    </source>
</evidence>
<dbReference type="GO" id="GO:0000287">
    <property type="term" value="F:magnesium ion binding"/>
    <property type="evidence" value="ECO:0007669"/>
    <property type="project" value="InterPro"/>
</dbReference>
<evidence type="ECO:0000259" key="18">
    <source>
        <dbReference type="PROSITE" id="PS50195"/>
    </source>
</evidence>
<evidence type="ECO:0000256" key="8">
    <source>
        <dbReference type="ARBA" id="ARBA00022840"/>
    </source>
</evidence>
<gene>
    <name evidence="20" type="ORF">E3P90_02034</name>
</gene>
<feature type="compositionally biased region" description="Low complexity" evidence="15">
    <location>
        <begin position="883"/>
        <end position="897"/>
    </location>
</feature>
<dbReference type="InterPro" id="IPR036412">
    <property type="entry name" value="HAD-like_sf"/>
</dbReference>